<dbReference type="PANTHER" id="PTHR45947:SF15">
    <property type="entry name" value="TEICHURONIC ACID BIOSYNTHESIS GLYCOSYLTRANSFERASE TUAC-RELATED"/>
    <property type="match status" value="1"/>
</dbReference>
<dbReference type="EMBL" id="JADPMR010000001">
    <property type="protein sequence ID" value="MBF9001177.1"/>
    <property type="molecule type" value="Genomic_DNA"/>
</dbReference>
<dbReference type="Proteomes" id="UP000597206">
    <property type="component" value="Unassembled WGS sequence"/>
</dbReference>
<feature type="transmembrane region" description="Helical" evidence="1">
    <location>
        <begin position="59"/>
        <end position="79"/>
    </location>
</feature>
<keyword evidence="1" id="KW-0812">Transmembrane</keyword>
<proteinExistence type="predicted"/>
<name>A0ABS0GFH9_9VIBR</name>
<accession>A0ABS0GFH9</accession>
<evidence type="ECO:0000313" key="4">
    <source>
        <dbReference type="Proteomes" id="UP000597206"/>
    </source>
</evidence>
<organism evidence="3 4">
    <name type="scientific">Vibrio nitrifigilis</name>
    <dbReference type="NCBI Taxonomy" id="2789781"/>
    <lineage>
        <taxon>Bacteria</taxon>
        <taxon>Pseudomonadati</taxon>
        <taxon>Pseudomonadota</taxon>
        <taxon>Gammaproteobacteria</taxon>
        <taxon>Vibrionales</taxon>
        <taxon>Vibrionaceae</taxon>
        <taxon>Vibrio</taxon>
    </lineage>
</organism>
<evidence type="ECO:0000313" key="3">
    <source>
        <dbReference type="EMBL" id="MBF9001177.1"/>
    </source>
</evidence>
<comment type="caution">
    <text evidence="3">The sequence shown here is derived from an EMBL/GenBank/DDBJ whole genome shotgun (WGS) entry which is preliminary data.</text>
</comment>
<dbReference type="InterPro" id="IPR001296">
    <property type="entry name" value="Glyco_trans_1"/>
</dbReference>
<evidence type="ECO:0000259" key="2">
    <source>
        <dbReference type="Pfam" id="PF00534"/>
    </source>
</evidence>
<keyword evidence="1" id="KW-1133">Transmembrane helix</keyword>
<evidence type="ECO:0000256" key="1">
    <source>
        <dbReference type="SAM" id="Phobius"/>
    </source>
</evidence>
<dbReference type="PANTHER" id="PTHR45947">
    <property type="entry name" value="SULFOQUINOVOSYL TRANSFERASE SQD2"/>
    <property type="match status" value="1"/>
</dbReference>
<keyword evidence="4" id="KW-1185">Reference proteome</keyword>
<gene>
    <name evidence="3" type="ORF">I1A42_11535</name>
</gene>
<dbReference type="SUPFAM" id="SSF53756">
    <property type="entry name" value="UDP-Glycosyltransferase/glycogen phosphorylase"/>
    <property type="match status" value="1"/>
</dbReference>
<keyword evidence="1" id="KW-0472">Membrane</keyword>
<dbReference type="Pfam" id="PF00534">
    <property type="entry name" value="Glycos_transf_1"/>
    <property type="match status" value="1"/>
</dbReference>
<dbReference type="RefSeq" id="WP_196123553.1">
    <property type="nucleotide sequence ID" value="NZ_JADPMR010000001.1"/>
</dbReference>
<dbReference type="InterPro" id="IPR050194">
    <property type="entry name" value="Glycosyltransferase_grp1"/>
</dbReference>
<dbReference type="Gene3D" id="3.40.50.2000">
    <property type="entry name" value="Glycogen Phosphorylase B"/>
    <property type="match status" value="2"/>
</dbReference>
<feature type="transmembrane region" description="Helical" evidence="1">
    <location>
        <begin position="31"/>
        <end position="52"/>
    </location>
</feature>
<reference evidence="3 4" key="1">
    <citation type="submission" date="2020-11" db="EMBL/GenBank/DDBJ databases">
        <title>Vibrio nitrifigilis sp. nov., a marine nitrogen-fixing bacterium isolated from the lagoon sediment of an islet inside an atoll.</title>
        <authorList>
            <person name="Wang L.-T."/>
            <person name="Shieh W.Y."/>
        </authorList>
    </citation>
    <scope>NUCLEOTIDE SEQUENCE [LARGE SCALE GENOMIC DNA]</scope>
    <source>
        <strain evidence="3 4">NFV-1</strain>
    </source>
</reference>
<protein>
    <submittedName>
        <fullName evidence="3">Glycosyltransferase</fullName>
    </submittedName>
</protein>
<feature type="domain" description="Glycosyl transferase family 1" evidence="2">
    <location>
        <begin position="148"/>
        <end position="304"/>
    </location>
</feature>
<sequence length="338" mass="37727">MKLGKVTVVAPIDDVHAKDELLSLGVNIAPIPHFEVLIGRLICYFLMNVFVLKERFFGAVIVCHFIVTLLMCFCSLVPFNNKLLVSIEGLGSLFSHHSKIRRALAFLLRQSSAQVIFCNHDERNAIGKESDVVTGGIGVDLELFPAKESVELKKDKYHLLYVGRLIKDKGVFDAIEVLRRLKQDNVPVVLDLVGDIYPNNPTSLSDSDIKQLETEFGNAINFVGFTHSVQRWYTDDHILLLPSKREGFPVCVMEASASGIPVVGYSVPGMSDAISPKVNGLLAEYGDVDELTELTKSLLSLDTLEQYRVSSSLYAHRHFSRQCKSENMIELIKKLCNE</sequence>